<sequence>MLSEIKIFPHLSDIEFKAYFFTVLSSFIFFTGWMFAIGFAYYYPYEHEFPKASQILGVSSTIGMILINICDLTVLTNSYAISDSFLSHRATQFIFFIGCVLCLSSLIGSLWFFVQNYILSDLFIGPGIAIVVQNVFIILGYLFMYSKDSDLLKNVKLNEKSSELFEINVNVFFDLEKCLEWIKNNKLKKVGIQLNQLAIKYSLQIYEKLKFEQVEIYVICDSIFKGCCTDYISAEHVPCDGIIQFGKACLTCKNEIIPTLNIFGKVPFLNDIQNLLKYIPKFVDENECILLYIDVDIYHLLDDFTIQLLKLFKKVYPMKISKDDTILGRHVSLENMKDSGGVLYIGEDIETLYSVSLYFSTKQIAYLNMNPPETTDLNSTDDFNYQNINYIDFEVSICGTVNTSNLISKRYFVIDKCKSAKFIGIMIGNLHTIDTLKYVQSLKRLLKLCGKSVYIIYTGRPNIPKCANFVDIEVFVYLSCFSSFIYNSKEFIAPIASLHELLLSCIPSDTVDIGWNSFICMDIQSIDIHLYEKYINVANNDSDDELEVKKEKSLIFQKNYMIKANETAASLLANKHFSGLDPNFEKSEPAVLSEGKCGCASLYENDISLLNNSK</sequence>
<proteinExistence type="inferred from homology"/>
<gene>
    <name evidence="13" type="ORF">A3Q56_03850</name>
</gene>
<name>A0A177B2B1_9BILA</name>
<dbReference type="EMBL" id="LWCA01000449">
    <property type="protein sequence ID" value="OAF68417.1"/>
    <property type="molecule type" value="Genomic_DNA"/>
</dbReference>
<dbReference type="InterPro" id="IPR016435">
    <property type="entry name" value="DPH1/DPH2"/>
</dbReference>
<comment type="similarity">
    <text evidence="5">Belongs to the DPH1/DPH2 family. DPH2 subfamily.</text>
</comment>
<dbReference type="PANTHER" id="PTHR10762">
    <property type="entry name" value="DIPHTHAMIDE BIOSYNTHESIS PROTEIN"/>
    <property type="match status" value="1"/>
</dbReference>
<evidence type="ECO:0000313" key="13">
    <source>
        <dbReference type="EMBL" id="OAF68417.1"/>
    </source>
</evidence>
<evidence type="ECO:0000256" key="9">
    <source>
        <dbReference type="ARBA" id="ARBA00023004"/>
    </source>
</evidence>
<keyword evidence="14" id="KW-1185">Reference proteome</keyword>
<dbReference type="GO" id="GO:0016020">
    <property type="term" value="C:membrane"/>
    <property type="evidence" value="ECO:0007669"/>
    <property type="project" value="UniProtKB-SubCell"/>
</dbReference>
<feature type="transmembrane region" description="Helical" evidence="12">
    <location>
        <begin position="20"/>
        <end position="43"/>
    </location>
</feature>
<comment type="caution">
    <text evidence="13">The sequence shown here is derived from an EMBL/GenBank/DDBJ whole genome shotgun (WGS) entry which is preliminary data.</text>
</comment>
<dbReference type="GO" id="GO:0017183">
    <property type="term" value="P:protein histidyl modification to diphthamide"/>
    <property type="evidence" value="ECO:0007669"/>
    <property type="project" value="UniProtKB-UniPathway"/>
</dbReference>
<dbReference type="GO" id="GO:0051536">
    <property type="term" value="F:iron-sulfur cluster binding"/>
    <property type="evidence" value="ECO:0007669"/>
    <property type="project" value="UniProtKB-KW"/>
</dbReference>
<dbReference type="Gene3D" id="3.40.50.11840">
    <property type="entry name" value="Diphthamide synthesis DPH1/DPH2 domain 1"/>
    <property type="match status" value="1"/>
</dbReference>
<dbReference type="OrthoDB" id="449241at2759"/>
<dbReference type="Pfam" id="PF05255">
    <property type="entry name" value="UPF0220"/>
    <property type="match status" value="1"/>
</dbReference>
<dbReference type="Pfam" id="PF01866">
    <property type="entry name" value="Diphthamide_syn"/>
    <property type="match status" value="1"/>
</dbReference>
<evidence type="ECO:0000256" key="5">
    <source>
        <dbReference type="ARBA" id="ARBA00006179"/>
    </source>
</evidence>
<evidence type="ECO:0000256" key="6">
    <source>
        <dbReference type="ARBA" id="ARBA00022692"/>
    </source>
</evidence>
<dbReference type="NCBIfam" id="TIGR00322">
    <property type="entry name" value="diphth2_R"/>
    <property type="match status" value="1"/>
</dbReference>
<evidence type="ECO:0000256" key="11">
    <source>
        <dbReference type="ARBA" id="ARBA00023136"/>
    </source>
</evidence>
<protein>
    <submittedName>
        <fullName evidence="13">Diphthamide biosynthesis protein 2</fullName>
    </submittedName>
</protein>
<evidence type="ECO:0000313" key="14">
    <source>
        <dbReference type="Proteomes" id="UP000078046"/>
    </source>
</evidence>
<keyword evidence="11 12" id="KW-0472">Membrane</keyword>
<keyword evidence="8 12" id="KW-1133">Transmembrane helix</keyword>
<dbReference type="Gene3D" id="3.40.50.11860">
    <property type="entry name" value="Diphthamide synthesis DPH1/DPH2 domain 3"/>
    <property type="match status" value="1"/>
</dbReference>
<evidence type="ECO:0000256" key="10">
    <source>
        <dbReference type="ARBA" id="ARBA00023014"/>
    </source>
</evidence>
<evidence type="ECO:0000256" key="12">
    <source>
        <dbReference type="SAM" id="Phobius"/>
    </source>
</evidence>
<evidence type="ECO:0000256" key="4">
    <source>
        <dbReference type="ARBA" id="ARBA00005335"/>
    </source>
</evidence>
<dbReference type="InterPro" id="IPR042263">
    <property type="entry name" value="DPH1/DPH2_1"/>
</dbReference>
<evidence type="ECO:0000256" key="8">
    <source>
        <dbReference type="ARBA" id="ARBA00022989"/>
    </source>
</evidence>
<keyword evidence="9" id="KW-0408">Iron</keyword>
<feature type="transmembrane region" description="Helical" evidence="12">
    <location>
        <begin position="55"/>
        <end position="81"/>
    </location>
</feature>
<keyword evidence="7" id="KW-0479">Metal-binding</keyword>
<dbReference type="GO" id="GO:0090560">
    <property type="term" value="F:2-(3-amino-3-carboxypropyl)histidine synthase activity"/>
    <property type="evidence" value="ECO:0007669"/>
    <property type="project" value="InterPro"/>
</dbReference>
<dbReference type="Proteomes" id="UP000078046">
    <property type="component" value="Unassembled WGS sequence"/>
</dbReference>
<keyword evidence="6 12" id="KW-0812">Transmembrane</keyword>
<accession>A0A177B2B1</accession>
<evidence type="ECO:0000256" key="1">
    <source>
        <dbReference type="ARBA" id="ARBA00001966"/>
    </source>
</evidence>
<dbReference type="SFLD" id="SFLDS00032">
    <property type="entry name" value="Radical_SAM_3-amino-3-carboxyp"/>
    <property type="match status" value="1"/>
</dbReference>
<dbReference type="GO" id="GO:0046872">
    <property type="term" value="F:metal ion binding"/>
    <property type="evidence" value="ECO:0007669"/>
    <property type="project" value="UniProtKB-KW"/>
</dbReference>
<dbReference type="InterPro" id="IPR007919">
    <property type="entry name" value="UPF0220"/>
</dbReference>
<comment type="similarity">
    <text evidence="4">Belongs to the UPF0220 family.</text>
</comment>
<evidence type="ECO:0000256" key="7">
    <source>
        <dbReference type="ARBA" id="ARBA00022723"/>
    </source>
</evidence>
<reference evidence="13 14" key="1">
    <citation type="submission" date="2016-04" db="EMBL/GenBank/DDBJ databases">
        <title>The genome of Intoshia linei affirms orthonectids as highly simplified spiralians.</title>
        <authorList>
            <person name="Mikhailov K.V."/>
            <person name="Slusarev G.S."/>
            <person name="Nikitin M.A."/>
            <person name="Logacheva M.D."/>
            <person name="Penin A."/>
            <person name="Aleoshin V."/>
            <person name="Panchin Y.V."/>
        </authorList>
    </citation>
    <scope>NUCLEOTIDE SEQUENCE [LARGE SCALE GENOMIC DNA]</scope>
    <source>
        <strain evidence="13">Intl2013</strain>
        <tissue evidence="13">Whole animal</tissue>
    </source>
</reference>
<dbReference type="InterPro" id="IPR042265">
    <property type="entry name" value="DPH1/DPH2_3"/>
</dbReference>
<comment type="subcellular location">
    <subcellularLocation>
        <location evidence="2">Membrane</location>
        <topology evidence="2">Multi-pass membrane protein</topology>
    </subcellularLocation>
</comment>
<feature type="transmembrane region" description="Helical" evidence="12">
    <location>
        <begin position="126"/>
        <end position="144"/>
    </location>
</feature>
<evidence type="ECO:0000256" key="2">
    <source>
        <dbReference type="ARBA" id="ARBA00004141"/>
    </source>
</evidence>
<comment type="cofactor">
    <cofactor evidence="1">
        <name>[4Fe-4S] cluster</name>
        <dbReference type="ChEBI" id="CHEBI:49883"/>
    </cofactor>
</comment>
<organism evidence="13 14">
    <name type="scientific">Intoshia linei</name>
    <dbReference type="NCBI Taxonomy" id="1819745"/>
    <lineage>
        <taxon>Eukaryota</taxon>
        <taxon>Metazoa</taxon>
        <taxon>Spiralia</taxon>
        <taxon>Lophotrochozoa</taxon>
        <taxon>Mesozoa</taxon>
        <taxon>Orthonectida</taxon>
        <taxon>Rhopaluridae</taxon>
        <taxon>Intoshia</taxon>
    </lineage>
</organism>
<dbReference type="FunFam" id="3.40.50.11860:FF:000001">
    <property type="entry name" value="2-(3-amino-3-carboxypropyl)histidine synthase subunit 2"/>
    <property type="match status" value="1"/>
</dbReference>
<feature type="transmembrane region" description="Helical" evidence="12">
    <location>
        <begin position="93"/>
        <end position="114"/>
    </location>
</feature>
<comment type="pathway">
    <text evidence="3">Protein modification; peptidyl-diphthamide biosynthesis.</text>
</comment>
<keyword evidence="10" id="KW-0411">Iron-sulfur</keyword>
<evidence type="ECO:0000256" key="3">
    <source>
        <dbReference type="ARBA" id="ARBA00005156"/>
    </source>
</evidence>
<dbReference type="PANTHER" id="PTHR10762:SF2">
    <property type="entry name" value="2-(3-AMINO-3-CARBOXYPROPYL)HISTIDINE SYNTHASE SUBUNIT 2"/>
    <property type="match status" value="1"/>
</dbReference>
<dbReference type="UniPathway" id="UPA00559"/>
<dbReference type="AlphaFoldDB" id="A0A177B2B1"/>